<dbReference type="PROSITE" id="PS50002">
    <property type="entry name" value="SH3"/>
    <property type="match status" value="1"/>
</dbReference>
<dbReference type="InterPro" id="IPR001452">
    <property type="entry name" value="SH3_domain"/>
</dbReference>
<dbReference type="Ensembl" id="ENSSLUT00000031779.1">
    <property type="protein sequence ID" value="ENSSLUP00000030791.1"/>
    <property type="gene ID" value="ENSSLUG00000012689.1"/>
</dbReference>
<feature type="compositionally biased region" description="Basic and acidic residues" evidence="7">
    <location>
        <begin position="794"/>
        <end position="814"/>
    </location>
</feature>
<keyword evidence="12" id="KW-1185">Reference proteome</keyword>
<dbReference type="GeneTree" id="ENSGT00950000182824"/>
<keyword evidence="1 4" id="KW-0728">SH3 domain</keyword>
<dbReference type="Proteomes" id="UP000694568">
    <property type="component" value="Unplaced"/>
</dbReference>
<evidence type="ECO:0000256" key="2">
    <source>
        <dbReference type="ARBA" id="ARBA00022468"/>
    </source>
</evidence>
<dbReference type="PROSITE" id="PS51741">
    <property type="entry name" value="F_BAR"/>
    <property type="match status" value="1"/>
</dbReference>
<dbReference type="Gene3D" id="2.30.30.40">
    <property type="entry name" value="SH3 Domains"/>
    <property type="match status" value="1"/>
</dbReference>
<dbReference type="Gene3D" id="1.20.1270.60">
    <property type="entry name" value="Arfaptin homology (AH) domain/BAR domain"/>
    <property type="match status" value="1"/>
</dbReference>
<dbReference type="InterPro" id="IPR051627">
    <property type="entry name" value="SLIT-ROBO_RhoGAP"/>
</dbReference>
<evidence type="ECO:0000256" key="5">
    <source>
        <dbReference type="PROSITE-ProRule" id="PRU01077"/>
    </source>
</evidence>
<dbReference type="Pfam" id="PF00620">
    <property type="entry name" value="RhoGAP"/>
    <property type="match status" value="1"/>
</dbReference>
<dbReference type="InterPro" id="IPR035648">
    <property type="entry name" value="srGAP1/2/3_SH3"/>
</dbReference>
<accession>A0A8C9YX33</accession>
<dbReference type="Pfam" id="PF00611">
    <property type="entry name" value="FCH"/>
    <property type="match status" value="1"/>
</dbReference>
<dbReference type="InterPro" id="IPR008936">
    <property type="entry name" value="Rho_GTPase_activation_prot"/>
</dbReference>
<dbReference type="PANTHER" id="PTHR14166">
    <property type="entry name" value="SLIT-ROBO RHO GTPASE ACTIVATING PROTEIN"/>
    <property type="match status" value="1"/>
</dbReference>
<dbReference type="CDD" id="cd11955">
    <property type="entry name" value="SH3_srGAP1-3"/>
    <property type="match status" value="1"/>
</dbReference>
<dbReference type="SUPFAM" id="SSF103657">
    <property type="entry name" value="BAR/IMD domain-like"/>
    <property type="match status" value="1"/>
</dbReference>
<dbReference type="InterPro" id="IPR027267">
    <property type="entry name" value="AH/BAR_dom_sf"/>
</dbReference>
<evidence type="ECO:0000256" key="4">
    <source>
        <dbReference type="PROSITE-ProRule" id="PRU00192"/>
    </source>
</evidence>
<evidence type="ECO:0000256" key="6">
    <source>
        <dbReference type="SAM" id="Coils"/>
    </source>
</evidence>
<feature type="domain" description="Rho-GAP" evidence="9">
    <location>
        <begin position="482"/>
        <end position="668"/>
    </location>
</feature>
<evidence type="ECO:0000313" key="12">
    <source>
        <dbReference type="Proteomes" id="UP000694568"/>
    </source>
</evidence>
<evidence type="ECO:0000256" key="7">
    <source>
        <dbReference type="SAM" id="MobiDB-lite"/>
    </source>
</evidence>
<dbReference type="PROSITE" id="PS50238">
    <property type="entry name" value="RHOGAP"/>
    <property type="match status" value="1"/>
</dbReference>
<feature type="domain" description="F-BAR" evidence="10">
    <location>
        <begin position="1"/>
        <end position="291"/>
    </location>
</feature>
<keyword evidence="3 5" id="KW-0175">Coiled coil</keyword>
<proteinExistence type="predicted"/>
<feature type="domain" description="SH3" evidence="8">
    <location>
        <begin position="716"/>
        <end position="775"/>
    </location>
</feature>
<evidence type="ECO:0000259" key="10">
    <source>
        <dbReference type="PROSITE" id="PS51741"/>
    </source>
</evidence>
<dbReference type="InterPro" id="IPR036028">
    <property type="entry name" value="SH3-like_dom_sf"/>
</dbReference>
<evidence type="ECO:0000256" key="1">
    <source>
        <dbReference type="ARBA" id="ARBA00022443"/>
    </source>
</evidence>
<reference evidence="11" key="2">
    <citation type="submission" date="2025-09" db="UniProtKB">
        <authorList>
            <consortium name="Ensembl"/>
        </authorList>
    </citation>
    <scope>IDENTIFICATION</scope>
</reference>
<feature type="region of interest" description="Disordered" evidence="7">
    <location>
        <begin position="781"/>
        <end position="814"/>
    </location>
</feature>
<dbReference type="SMART" id="SM00055">
    <property type="entry name" value="FCH"/>
    <property type="match status" value="1"/>
</dbReference>
<feature type="region of interest" description="Disordered" evidence="7">
    <location>
        <begin position="690"/>
        <end position="712"/>
    </location>
</feature>
<dbReference type="CDD" id="cd04383">
    <property type="entry name" value="RhoGAP_srGAP"/>
    <property type="match status" value="1"/>
</dbReference>
<dbReference type="Pfam" id="PF00018">
    <property type="entry name" value="SH3_1"/>
    <property type="match status" value="1"/>
</dbReference>
<evidence type="ECO:0000259" key="8">
    <source>
        <dbReference type="PROSITE" id="PS50002"/>
    </source>
</evidence>
<dbReference type="GO" id="GO:0007165">
    <property type="term" value="P:signal transduction"/>
    <property type="evidence" value="ECO:0007669"/>
    <property type="project" value="InterPro"/>
</dbReference>
<dbReference type="SMART" id="SM00324">
    <property type="entry name" value="RhoGAP"/>
    <property type="match status" value="1"/>
</dbReference>
<dbReference type="InterPro" id="IPR000198">
    <property type="entry name" value="RhoGAP_dom"/>
</dbReference>
<evidence type="ECO:0000313" key="11">
    <source>
        <dbReference type="Ensembl" id="ENSSLUP00000030791.1"/>
    </source>
</evidence>
<keyword evidence="2" id="KW-0343">GTPase activation</keyword>
<dbReference type="Gene3D" id="1.10.555.10">
    <property type="entry name" value="Rho GTPase activation protein"/>
    <property type="match status" value="1"/>
</dbReference>
<sequence>MLVEQFRCLEQQSESRLQLLQDLQEFFRRKAELQLEYSRGLDKLAERYSAKIRTSREHHHFKKDQNLLSTVNCWYLVLDQTRRESRDHATLSDIYNNNVIVRLAHVGEDVIRLFKKSKDIGVQMHEELVKVTNELYTVMKTYHMYHTESLSAESKLKEAEKQEEKHIGKANDIGSSLLRYGHDERPQRRSSVKKMEKMKEKRQAKYSENKLKCTKARNDYLLNLAATNALVAKYYIHDVSDMIDCCDLGFHASLARTLRTYLSAEYSLETSRHEGLDLLEGAVDAMDIRGDKLKFMDTHSQIFCPPSRFDYQPHMGDEVCQVSAQQPVQTELLMRYHQLQSRLATLRIENEEVRKTLDATMQTLQDMLTVEDFDVSEAFQHSQSTESVKSASSDSYMSKANIVKRRANQQETEGFYFTKYKEYLNGSNLIIKLQAKHDLLKQTLGEGETYCAIHWPPTLPPKPQRMRKSRPRSIFNRKLFNGNMEAFIQDSGQPIPVVVESCVRYINLYGLQQQGIFRVPGSQVEVNDIKNAFERGEDPLVDDRADHDINSVAGVLKLYFRGLENPLFPKERFLDLISTTSESPERAHHLQQIIVTLQRPVIIVMRYLFAFLNHLSQYSDENMMDPYNLAICFGPTLMPIPDDQDPVACQAHVNEIIKTVIIHHEVIFPAQRELDGPVYEKCMAGGEEYCESPHSEPGALDEVDNGTGPNTSDEELEQIEAIAKFDYVGRSPRELSFKKGASLLLYLRASEDWWEGRHNGVDGLIPHQYIVVQDMDDAFSDSIPRTDSAASSGPHHDERASSRNDHQSPCEHTPERRFGAAFGRLLKTPWAHTIQAVNAYCRHEYSFLMTNKNSILAFKIPVQVFRVKTFKLIKDQTVIFLRVRVRSDGAAGPRHRNSADSHSPTRAADQPPRVMPRPCSPHKVAVSRGPTDSPEKWRLATFGSAGCINHPDRKAFVDSHSQRSSPSTIRHASLGDHKTLEAEALAEVSVNT</sequence>
<dbReference type="SUPFAM" id="SSF48350">
    <property type="entry name" value="GTPase activation domain, GAP"/>
    <property type="match status" value="1"/>
</dbReference>
<dbReference type="InterPro" id="IPR001060">
    <property type="entry name" value="FCH_dom"/>
</dbReference>
<protein>
    <submittedName>
        <fullName evidence="11">SLIT-ROBO Rho GTPase activating protein 3</fullName>
    </submittedName>
</protein>
<dbReference type="GO" id="GO:0005096">
    <property type="term" value="F:GTPase activator activity"/>
    <property type="evidence" value="ECO:0007669"/>
    <property type="project" value="UniProtKB-KW"/>
</dbReference>
<evidence type="ECO:0000259" key="9">
    <source>
        <dbReference type="PROSITE" id="PS50238"/>
    </source>
</evidence>
<dbReference type="SUPFAM" id="SSF50044">
    <property type="entry name" value="SH3-domain"/>
    <property type="match status" value="1"/>
</dbReference>
<dbReference type="SMART" id="SM00326">
    <property type="entry name" value="SH3"/>
    <property type="match status" value="1"/>
</dbReference>
<feature type="region of interest" description="Disordered" evidence="7">
    <location>
        <begin position="889"/>
        <end position="933"/>
    </location>
</feature>
<gene>
    <name evidence="11" type="primary">LOC116051230</name>
</gene>
<reference evidence="11" key="1">
    <citation type="submission" date="2025-08" db="UniProtKB">
        <authorList>
            <consortium name="Ensembl"/>
        </authorList>
    </citation>
    <scope>IDENTIFICATION</scope>
</reference>
<organism evidence="11 12">
    <name type="scientific">Sander lucioperca</name>
    <name type="common">Pike-perch</name>
    <name type="synonym">Perca lucioperca</name>
    <dbReference type="NCBI Taxonomy" id="283035"/>
    <lineage>
        <taxon>Eukaryota</taxon>
        <taxon>Metazoa</taxon>
        <taxon>Chordata</taxon>
        <taxon>Craniata</taxon>
        <taxon>Vertebrata</taxon>
        <taxon>Euteleostomi</taxon>
        <taxon>Actinopterygii</taxon>
        <taxon>Neopterygii</taxon>
        <taxon>Teleostei</taxon>
        <taxon>Neoteleostei</taxon>
        <taxon>Acanthomorphata</taxon>
        <taxon>Eupercaria</taxon>
        <taxon>Perciformes</taxon>
        <taxon>Percoidei</taxon>
        <taxon>Percidae</taxon>
        <taxon>Luciopercinae</taxon>
        <taxon>Sander</taxon>
    </lineage>
</organism>
<evidence type="ECO:0000256" key="3">
    <source>
        <dbReference type="ARBA" id="ARBA00023054"/>
    </source>
</evidence>
<feature type="coiled-coil region" evidence="6">
    <location>
        <begin position="336"/>
        <end position="363"/>
    </location>
</feature>
<name>A0A8C9YX33_SANLU</name>
<dbReference type="AlphaFoldDB" id="A0A8C9YX33"/>
<dbReference type="InterPro" id="IPR031160">
    <property type="entry name" value="F_BAR_dom"/>
</dbReference>